<protein>
    <submittedName>
        <fullName evidence="2">VOC family protein</fullName>
    </submittedName>
</protein>
<name>A0ABZ2NMX7_9BACI</name>
<dbReference type="RefSeq" id="WP_338781718.1">
    <property type="nucleotide sequence ID" value="NZ_CP147407.1"/>
</dbReference>
<dbReference type="InterPro" id="IPR051332">
    <property type="entry name" value="Fosfomycin_Res_Enzymes"/>
</dbReference>
<dbReference type="CDD" id="cd06587">
    <property type="entry name" value="VOC"/>
    <property type="match status" value="1"/>
</dbReference>
<reference evidence="2 3" key="1">
    <citation type="submission" date="2024-02" db="EMBL/GenBank/DDBJ databases">
        <title>Seven novel Bacillus-like species.</title>
        <authorList>
            <person name="Liu G."/>
        </authorList>
    </citation>
    <scope>NUCLEOTIDE SEQUENCE [LARGE SCALE GENOMIC DNA]</scope>
    <source>
        <strain evidence="2 3">FJAT-52054</strain>
    </source>
</reference>
<gene>
    <name evidence="2" type="ORF">WCV65_09020</name>
</gene>
<keyword evidence="3" id="KW-1185">Reference proteome</keyword>
<proteinExistence type="predicted"/>
<dbReference type="SUPFAM" id="SSF54593">
    <property type="entry name" value="Glyoxalase/Bleomycin resistance protein/Dihydroxybiphenyl dioxygenase"/>
    <property type="match status" value="1"/>
</dbReference>
<dbReference type="PANTHER" id="PTHR36113">
    <property type="entry name" value="LYASE, PUTATIVE-RELATED-RELATED"/>
    <property type="match status" value="1"/>
</dbReference>
<dbReference type="Gene3D" id="3.10.180.10">
    <property type="entry name" value="2,3-Dihydroxybiphenyl 1,2-Dioxygenase, domain 1"/>
    <property type="match status" value="1"/>
</dbReference>
<evidence type="ECO:0000259" key="1">
    <source>
        <dbReference type="PROSITE" id="PS51819"/>
    </source>
</evidence>
<dbReference type="EMBL" id="CP147407">
    <property type="protein sequence ID" value="WXB98600.1"/>
    <property type="molecule type" value="Genomic_DNA"/>
</dbReference>
<organism evidence="2 3">
    <name type="scientific">Metabacillus sediminis</name>
    <dbReference type="NCBI Taxonomy" id="3117746"/>
    <lineage>
        <taxon>Bacteria</taxon>
        <taxon>Bacillati</taxon>
        <taxon>Bacillota</taxon>
        <taxon>Bacilli</taxon>
        <taxon>Bacillales</taxon>
        <taxon>Bacillaceae</taxon>
        <taxon>Metabacillus</taxon>
    </lineage>
</organism>
<dbReference type="PANTHER" id="PTHR36113:SF3">
    <property type="entry name" value="SLL5075 PROTEIN"/>
    <property type="match status" value="1"/>
</dbReference>
<evidence type="ECO:0000313" key="3">
    <source>
        <dbReference type="Proteomes" id="UP001377337"/>
    </source>
</evidence>
<dbReference type="InterPro" id="IPR037523">
    <property type="entry name" value="VOC_core"/>
</dbReference>
<evidence type="ECO:0000313" key="2">
    <source>
        <dbReference type="EMBL" id="WXB98600.1"/>
    </source>
</evidence>
<feature type="domain" description="VOC" evidence="1">
    <location>
        <begin position="2"/>
        <end position="116"/>
    </location>
</feature>
<dbReference type="InterPro" id="IPR004360">
    <property type="entry name" value="Glyas_Fos-R_dOase_dom"/>
</dbReference>
<dbReference type="Proteomes" id="UP001377337">
    <property type="component" value="Chromosome"/>
</dbReference>
<sequence>MKVHHIGLNVRNLEASTNFYTVFFDLNKETEFSFLDDNIVFLHGANGMLELIEDKSAVFNEKAIHLAWEVESIQYWLDRLEKKGLLPALGPFKLPNEWKTVFYEGPDGETIELIEKKRALKIKLM</sequence>
<accession>A0ABZ2NMX7</accession>
<dbReference type="Pfam" id="PF00903">
    <property type="entry name" value="Glyoxalase"/>
    <property type="match status" value="1"/>
</dbReference>
<dbReference type="InterPro" id="IPR029068">
    <property type="entry name" value="Glyas_Bleomycin-R_OHBP_Dase"/>
</dbReference>
<dbReference type="PROSITE" id="PS51819">
    <property type="entry name" value="VOC"/>
    <property type="match status" value="1"/>
</dbReference>